<evidence type="ECO:0000256" key="9">
    <source>
        <dbReference type="SAM" id="Phobius"/>
    </source>
</evidence>
<dbReference type="EC" id="7.1.1.2" evidence="3"/>
<feature type="transmembrane region" description="Helical" evidence="9">
    <location>
        <begin position="285"/>
        <end position="309"/>
    </location>
</feature>
<keyword evidence="6 9" id="KW-0472">Membrane</keyword>
<dbReference type="InterPro" id="IPR001750">
    <property type="entry name" value="ND/Mrp_TM"/>
</dbReference>
<feature type="transmembrane region" description="Helical" evidence="9">
    <location>
        <begin position="7"/>
        <end position="33"/>
    </location>
</feature>
<comment type="subcellular location">
    <subcellularLocation>
        <location evidence="2">Membrane</location>
        <topology evidence="2">Multi-pass membrane protein</topology>
    </subcellularLocation>
</comment>
<dbReference type="PANTHER" id="PTHR42829">
    <property type="entry name" value="NADH-UBIQUINONE OXIDOREDUCTASE CHAIN 5"/>
    <property type="match status" value="1"/>
</dbReference>
<evidence type="ECO:0000313" key="12">
    <source>
        <dbReference type="EMBL" id="AXI96004.1"/>
    </source>
</evidence>
<evidence type="ECO:0000256" key="2">
    <source>
        <dbReference type="ARBA" id="ARBA00004141"/>
    </source>
</evidence>
<dbReference type="Pfam" id="PF00361">
    <property type="entry name" value="Proton_antipo_M"/>
    <property type="match status" value="1"/>
</dbReference>
<feature type="domain" description="NADH:quinone oxidoreductase/Mrp antiporter transmembrane" evidence="10">
    <location>
        <begin position="99"/>
        <end position="367"/>
    </location>
</feature>
<accession>A0A345U6B8</accession>
<gene>
    <name evidence="12" type="primary">ND5</name>
</gene>
<dbReference type="EMBL" id="MH191394">
    <property type="protein sequence ID" value="AXI96004.1"/>
    <property type="molecule type" value="Genomic_DNA"/>
</dbReference>
<feature type="transmembrane region" description="Helical" evidence="9">
    <location>
        <begin position="204"/>
        <end position="222"/>
    </location>
</feature>
<feature type="transmembrane region" description="Helical" evidence="9">
    <location>
        <begin position="261"/>
        <end position="279"/>
    </location>
</feature>
<keyword evidence="5 9" id="KW-1133">Transmembrane helix</keyword>
<evidence type="ECO:0000256" key="3">
    <source>
        <dbReference type="ARBA" id="ARBA00012944"/>
    </source>
</evidence>
<evidence type="ECO:0000256" key="8">
    <source>
        <dbReference type="ARBA" id="ARBA00049551"/>
    </source>
</evidence>
<dbReference type="PRINTS" id="PR01434">
    <property type="entry name" value="NADHDHGNASE5"/>
</dbReference>
<proteinExistence type="predicted"/>
<feature type="transmembrane region" description="Helical" evidence="9">
    <location>
        <begin position="234"/>
        <end position="254"/>
    </location>
</feature>
<sequence>MNNYTLFMILASVMLIPVNMMIFSKSLTIMIEWKMMSMKSSEVSMFFLLDESSSVFVLTVMMVTTSILMYSSFYIEKKKKMFTKILITFMISMLMMILSPNMMSLVMSWEGLGMTSFILIMYYQNKKSMMSSVYTMMMNRIGDITLLLTMMILMDSTSWMFLSTEYLNYSMVWISFLSISTFSKSAQMPFSSWLTEAMAAPTPVSALVHSSTLVTAGVYLMIRFKSSMLSTGMSPIILTVAMMTLTMASLNSLMEMDMKKLVALSTLSQISIMFISVSANLYSLAFFHMIMHATFKALIFLCSSTFIYASNTQDLRKLSSNSSYMMMTNISFNVASMVLCALPFVSSFYSKEIIMEMIMIKSLTLNWPLTLIFITLMMVTSSYSLKMMMIINLNKMSLNMKMNKELYSQKMSKVLLLIPSVILGNKLSWLMELNMNIVYLSITEKLIAPVMILTMMMMMKIDKSFKANKPNTSMKQMMSYMWFMKNLNLMNKMNFMNQSIVVLKTDEKGAMTNQVKTLITFIYLATKLMFKISKMNLKTTILLMFILLIILI</sequence>
<keyword evidence="12" id="KW-0496">Mitochondrion</keyword>
<dbReference type="GO" id="GO:0016020">
    <property type="term" value="C:membrane"/>
    <property type="evidence" value="ECO:0007669"/>
    <property type="project" value="UniProtKB-SubCell"/>
</dbReference>
<feature type="transmembrane region" description="Helical" evidence="9">
    <location>
        <begin position="144"/>
        <end position="161"/>
    </location>
</feature>
<evidence type="ECO:0000256" key="6">
    <source>
        <dbReference type="ARBA" id="ARBA00023136"/>
    </source>
</evidence>
<evidence type="ECO:0000256" key="1">
    <source>
        <dbReference type="ARBA" id="ARBA00003257"/>
    </source>
</evidence>
<geneLocation type="mitochondrion" evidence="12"/>
<dbReference type="GO" id="GO:0042773">
    <property type="term" value="P:ATP synthesis coupled electron transport"/>
    <property type="evidence" value="ECO:0007669"/>
    <property type="project" value="InterPro"/>
</dbReference>
<comment type="catalytic activity">
    <reaction evidence="8">
        <text>a ubiquinone + NADH + 5 H(+)(in) = a ubiquinol + NAD(+) + 4 H(+)(out)</text>
        <dbReference type="Rhea" id="RHEA:29091"/>
        <dbReference type="Rhea" id="RHEA-COMP:9565"/>
        <dbReference type="Rhea" id="RHEA-COMP:9566"/>
        <dbReference type="ChEBI" id="CHEBI:15378"/>
        <dbReference type="ChEBI" id="CHEBI:16389"/>
        <dbReference type="ChEBI" id="CHEBI:17976"/>
        <dbReference type="ChEBI" id="CHEBI:57540"/>
        <dbReference type="ChEBI" id="CHEBI:57945"/>
        <dbReference type="EC" id="7.1.1.2"/>
    </reaction>
</comment>
<feature type="transmembrane region" description="Helical" evidence="9">
    <location>
        <begin position="437"/>
        <end position="459"/>
    </location>
</feature>
<feature type="transmembrane region" description="Helical" evidence="9">
    <location>
        <begin position="535"/>
        <end position="551"/>
    </location>
</feature>
<feature type="transmembrane region" description="Helical" evidence="9">
    <location>
        <begin position="105"/>
        <end position="123"/>
    </location>
</feature>
<dbReference type="PANTHER" id="PTHR42829:SF2">
    <property type="entry name" value="NADH-UBIQUINONE OXIDOREDUCTASE CHAIN 5"/>
    <property type="match status" value="1"/>
</dbReference>
<dbReference type="EMBL" id="MH191393">
    <property type="protein sequence ID" value="AXI95991.1"/>
    <property type="molecule type" value="Genomic_DNA"/>
</dbReference>
<evidence type="ECO:0000259" key="10">
    <source>
        <dbReference type="Pfam" id="PF00361"/>
    </source>
</evidence>
<keyword evidence="4 9" id="KW-0812">Transmembrane</keyword>
<evidence type="ECO:0000256" key="7">
    <source>
        <dbReference type="ARBA" id="ARBA00031027"/>
    </source>
</evidence>
<evidence type="ECO:0000256" key="4">
    <source>
        <dbReference type="ARBA" id="ARBA00022692"/>
    </source>
</evidence>
<dbReference type="AlphaFoldDB" id="A0A345U6B8"/>
<feature type="transmembrane region" description="Helical" evidence="9">
    <location>
        <begin position="82"/>
        <end position="99"/>
    </location>
</feature>
<dbReference type="GO" id="GO:0015990">
    <property type="term" value="P:electron transport coupled proton transport"/>
    <property type="evidence" value="ECO:0007669"/>
    <property type="project" value="TreeGrafter"/>
</dbReference>
<evidence type="ECO:0000313" key="11">
    <source>
        <dbReference type="EMBL" id="AXI95991.1"/>
    </source>
</evidence>
<dbReference type="InterPro" id="IPR003945">
    <property type="entry name" value="NU5C-like"/>
</dbReference>
<feature type="transmembrane region" description="Helical" evidence="9">
    <location>
        <begin position="369"/>
        <end position="393"/>
    </location>
</feature>
<feature type="transmembrane region" description="Helical" evidence="9">
    <location>
        <begin position="414"/>
        <end position="431"/>
    </location>
</feature>
<comment type="function">
    <text evidence="1">Core subunit of the mitochondrial membrane respiratory chain NADH dehydrogenase (Complex I) that is believed to belong to the minimal assembly required for catalysis. Complex I functions in the transfer of electrons from NADH to the respiratory chain. The immediate electron acceptor for the enzyme is believed to be ubiquinone.</text>
</comment>
<name>A0A345U6B8_BEMTA</name>
<dbReference type="GO" id="GO:0008137">
    <property type="term" value="F:NADH dehydrogenase (ubiquinone) activity"/>
    <property type="evidence" value="ECO:0007669"/>
    <property type="project" value="UniProtKB-EC"/>
</dbReference>
<feature type="transmembrane region" description="Helical" evidence="9">
    <location>
        <begin position="53"/>
        <end position="75"/>
    </location>
</feature>
<organism evidence="12">
    <name type="scientific">Bemisia tabaci</name>
    <name type="common">Sweetpotato whitefly</name>
    <name type="synonym">Aleurodes tabaci</name>
    <dbReference type="NCBI Taxonomy" id="7038"/>
    <lineage>
        <taxon>Eukaryota</taxon>
        <taxon>Metazoa</taxon>
        <taxon>Ecdysozoa</taxon>
        <taxon>Arthropoda</taxon>
        <taxon>Hexapoda</taxon>
        <taxon>Insecta</taxon>
        <taxon>Pterygota</taxon>
        <taxon>Neoptera</taxon>
        <taxon>Paraneoptera</taxon>
        <taxon>Hemiptera</taxon>
        <taxon>Sternorrhyncha</taxon>
        <taxon>Aleyrodoidea</taxon>
        <taxon>Aleyrodidae</taxon>
        <taxon>Aleyrodinae</taxon>
        <taxon>Bemisia</taxon>
    </lineage>
</organism>
<protein>
    <recommendedName>
        <fullName evidence="3">NADH:ubiquinone reductase (H(+)-translocating)</fullName>
        <ecNumber evidence="3">7.1.1.2</ecNumber>
    </recommendedName>
    <alternativeName>
        <fullName evidence="7">NADH dehydrogenase subunit 5</fullName>
    </alternativeName>
</protein>
<feature type="transmembrane region" description="Helical" evidence="9">
    <location>
        <begin position="330"/>
        <end position="349"/>
    </location>
</feature>
<reference evidence="12" key="1">
    <citation type="journal article" date="2018" name="PLoS ONE">
        <title>Comparative transcriptome analysis reveals genetic diversity in the endosymbiont Hamiltonella between native and exotic populations of Bemisia tabaci from Brazil.</title>
        <authorList>
            <person name="Rossitto De Marchi B."/>
            <person name="Kinene T."/>
            <person name="Mbora Wainaina J."/>
            <person name="Krause-Sakate R."/>
            <person name="Boykin L."/>
        </authorList>
    </citation>
    <scope>NUCLEOTIDE SEQUENCE</scope>
    <source>
        <strain evidence="11">156_2</strain>
        <strain evidence="12">156_3</strain>
    </source>
</reference>
<dbReference type="GO" id="GO:0003954">
    <property type="term" value="F:NADH dehydrogenase activity"/>
    <property type="evidence" value="ECO:0007669"/>
    <property type="project" value="TreeGrafter"/>
</dbReference>
<evidence type="ECO:0000256" key="5">
    <source>
        <dbReference type="ARBA" id="ARBA00022989"/>
    </source>
</evidence>